<evidence type="ECO:0000313" key="3">
    <source>
        <dbReference type="EMBL" id="KAK4250715.1"/>
    </source>
</evidence>
<protein>
    <recommendedName>
        <fullName evidence="2">Fatty acid hydroxylase domain-containing protein</fullName>
    </recommendedName>
</protein>
<organism evidence="3 4">
    <name type="scientific">Corynascus novoguineensis</name>
    <dbReference type="NCBI Taxonomy" id="1126955"/>
    <lineage>
        <taxon>Eukaryota</taxon>
        <taxon>Fungi</taxon>
        <taxon>Dikarya</taxon>
        <taxon>Ascomycota</taxon>
        <taxon>Pezizomycotina</taxon>
        <taxon>Sordariomycetes</taxon>
        <taxon>Sordariomycetidae</taxon>
        <taxon>Sordariales</taxon>
        <taxon>Chaetomiaceae</taxon>
        <taxon>Corynascus</taxon>
    </lineage>
</organism>
<proteinExistence type="predicted"/>
<keyword evidence="1" id="KW-1133">Transmembrane helix</keyword>
<feature type="transmembrane region" description="Helical" evidence="1">
    <location>
        <begin position="171"/>
        <end position="188"/>
    </location>
</feature>
<name>A0AAN7HTC2_9PEZI</name>
<reference evidence="3" key="2">
    <citation type="submission" date="2023-05" db="EMBL/GenBank/DDBJ databases">
        <authorList>
            <consortium name="Lawrence Berkeley National Laboratory"/>
            <person name="Steindorff A."/>
            <person name="Hensen N."/>
            <person name="Bonometti L."/>
            <person name="Westerberg I."/>
            <person name="Brannstrom I.O."/>
            <person name="Guillou S."/>
            <person name="Cros-Aarteil S."/>
            <person name="Calhoun S."/>
            <person name="Haridas S."/>
            <person name="Kuo A."/>
            <person name="Mondo S."/>
            <person name="Pangilinan J."/>
            <person name="Riley R."/>
            <person name="Labutti K."/>
            <person name="Andreopoulos B."/>
            <person name="Lipzen A."/>
            <person name="Chen C."/>
            <person name="Yanf M."/>
            <person name="Daum C."/>
            <person name="Ng V."/>
            <person name="Clum A."/>
            <person name="Ohm R."/>
            <person name="Martin F."/>
            <person name="Silar P."/>
            <person name="Natvig D."/>
            <person name="Lalanne C."/>
            <person name="Gautier V."/>
            <person name="Ament-Velasquez S.L."/>
            <person name="Kruys A."/>
            <person name="Hutchinson M.I."/>
            <person name="Powell A.J."/>
            <person name="Barry K."/>
            <person name="Miller A.N."/>
            <person name="Grigoriev I.V."/>
            <person name="Debuchy R."/>
            <person name="Gladieux P."/>
            <person name="Thoren M.H."/>
            <person name="Johannesson H."/>
        </authorList>
    </citation>
    <scope>NUCLEOTIDE SEQUENCE</scope>
    <source>
        <strain evidence="3">CBS 359.72</strain>
    </source>
</reference>
<keyword evidence="4" id="KW-1185">Reference proteome</keyword>
<keyword evidence="1" id="KW-0812">Transmembrane</keyword>
<evidence type="ECO:0000313" key="4">
    <source>
        <dbReference type="Proteomes" id="UP001303647"/>
    </source>
</evidence>
<evidence type="ECO:0000256" key="1">
    <source>
        <dbReference type="SAM" id="Phobius"/>
    </source>
</evidence>
<dbReference type="GO" id="GO:0008610">
    <property type="term" value="P:lipid biosynthetic process"/>
    <property type="evidence" value="ECO:0007669"/>
    <property type="project" value="InterPro"/>
</dbReference>
<dbReference type="AlphaFoldDB" id="A0AAN7HTC2"/>
<dbReference type="GO" id="GO:0016491">
    <property type="term" value="F:oxidoreductase activity"/>
    <property type="evidence" value="ECO:0007669"/>
    <property type="project" value="InterPro"/>
</dbReference>
<dbReference type="Proteomes" id="UP001303647">
    <property type="component" value="Unassembled WGS sequence"/>
</dbReference>
<dbReference type="GO" id="GO:0005506">
    <property type="term" value="F:iron ion binding"/>
    <property type="evidence" value="ECO:0007669"/>
    <property type="project" value="InterPro"/>
</dbReference>
<keyword evidence="1" id="KW-0472">Membrane</keyword>
<sequence length="239" mass="27629">MDLILNYLDPVLLGNVYRAGSRSLARAMCANGDENIITSSSISSSITTTIIDGSRERICELAMDPDLWQRHSPSLFYLLFGTVCYYLNFDHALTRHPKFRPRQVRAEIRGLARIYSLGAASPWYEVAQYPLFYHRFVVPTPFSAYAFGPLETWVMSLPIYAYSFLWPMSDVAQLVIFFVTNLWTFVLHDNRDQFHTVHHKTVERNFGQFLDLWDRLGGTYADPNVFFSSVCDKRVKPIF</sequence>
<reference evidence="3" key="1">
    <citation type="journal article" date="2023" name="Mol. Phylogenet. Evol.">
        <title>Genome-scale phylogeny and comparative genomics of the fungal order Sordariales.</title>
        <authorList>
            <person name="Hensen N."/>
            <person name="Bonometti L."/>
            <person name="Westerberg I."/>
            <person name="Brannstrom I.O."/>
            <person name="Guillou S."/>
            <person name="Cros-Aarteil S."/>
            <person name="Calhoun S."/>
            <person name="Haridas S."/>
            <person name="Kuo A."/>
            <person name="Mondo S."/>
            <person name="Pangilinan J."/>
            <person name="Riley R."/>
            <person name="LaButti K."/>
            <person name="Andreopoulos B."/>
            <person name="Lipzen A."/>
            <person name="Chen C."/>
            <person name="Yan M."/>
            <person name="Daum C."/>
            <person name="Ng V."/>
            <person name="Clum A."/>
            <person name="Steindorff A."/>
            <person name="Ohm R.A."/>
            <person name="Martin F."/>
            <person name="Silar P."/>
            <person name="Natvig D.O."/>
            <person name="Lalanne C."/>
            <person name="Gautier V."/>
            <person name="Ament-Velasquez S.L."/>
            <person name="Kruys A."/>
            <person name="Hutchinson M.I."/>
            <person name="Powell A.J."/>
            <person name="Barry K."/>
            <person name="Miller A.N."/>
            <person name="Grigoriev I.V."/>
            <person name="Debuchy R."/>
            <person name="Gladieux P."/>
            <person name="Hiltunen Thoren M."/>
            <person name="Johannesson H."/>
        </authorList>
    </citation>
    <scope>NUCLEOTIDE SEQUENCE</scope>
    <source>
        <strain evidence="3">CBS 359.72</strain>
    </source>
</reference>
<gene>
    <name evidence="3" type="ORF">C7999DRAFT_28798</name>
</gene>
<feature type="domain" description="Fatty acid hydroxylase" evidence="2">
    <location>
        <begin position="133"/>
        <end position="219"/>
    </location>
</feature>
<evidence type="ECO:0000259" key="2">
    <source>
        <dbReference type="Pfam" id="PF04116"/>
    </source>
</evidence>
<accession>A0AAN7HTC2</accession>
<dbReference type="EMBL" id="MU857611">
    <property type="protein sequence ID" value="KAK4250715.1"/>
    <property type="molecule type" value="Genomic_DNA"/>
</dbReference>
<feature type="transmembrane region" description="Helical" evidence="1">
    <location>
        <begin position="75"/>
        <end position="93"/>
    </location>
</feature>
<dbReference type="Pfam" id="PF04116">
    <property type="entry name" value="FA_hydroxylase"/>
    <property type="match status" value="1"/>
</dbReference>
<comment type="caution">
    <text evidence="3">The sequence shown here is derived from an EMBL/GenBank/DDBJ whole genome shotgun (WGS) entry which is preliminary data.</text>
</comment>
<dbReference type="InterPro" id="IPR006694">
    <property type="entry name" value="Fatty_acid_hydroxylase"/>
</dbReference>